<dbReference type="InterPro" id="IPR050669">
    <property type="entry name" value="Hemerythrin"/>
</dbReference>
<dbReference type="SUPFAM" id="SSF47188">
    <property type="entry name" value="Hemerythrin-like"/>
    <property type="match status" value="1"/>
</dbReference>
<dbReference type="InterPro" id="IPR012312">
    <property type="entry name" value="Hemerythrin-like"/>
</dbReference>
<evidence type="ECO:0000256" key="3">
    <source>
        <dbReference type="ARBA" id="ARBA00022723"/>
    </source>
</evidence>
<dbReference type="GO" id="GO:0005344">
    <property type="term" value="F:oxygen carrier activity"/>
    <property type="evidence" value="ECO:0007669"/>
    <property type="project" value="UniProtKB-KW"/>
</dbReference>
<dbReference type="CDD" id="cd12107">
    <property type="entry name" value="Hemerythrin"/>
    <property type="match status" value="1"/>
</dbReference>
<keyword evidence="2" id="KW-0561">Oxygen transport</keyword>
<dbReference type="Proteomes" id="UP000217944">
    <property type="component" value="Unassembled WGS sequence"/>
</dbReference>
<dbReference type="GO" id="GO:0046872">
    <property type="term" value="F:metal ion binding"/>
    <property type="evidence" value="ECO:0007669"/>
    <property type="project" value="UniProtKB-KW"/>
</dbReference>
<dbReference type="InterPro" id="IPR035938">
    <property type="entry name" value="Hemerythrin-like_sf"/>
</dbReference>
<dbReference type="PROSITE" id="PS00550">
    <property type="entry name" value="HEMERYTHRINS"/>
    <property type="match status" value="1"/>
</dbReference>
<comment type="similarity">
    <text evidence="1">Belongs to the hemerythrin family.</text>
</comment>
<evidence type="ECO:0000259" key="5">
    <source>
        <dbReference type="Pfam" id="PF01814"/>
    </source>
</evidence>
<feature type="domain" description="Hemerythrin-like" evidence="5">
    <location>
        <begin position="11"/>
        <end position="113"/>
    </location>
</feature>
<dbReference type="EMBL" id="BDME01000006">
    <property type="protein sequence ID" value="GAX88205.1"/>
    <property type="molecule type" value="Genomic_DNA"/>
</dbReference>
<protein>
    <submittedName>
        <fullName evidence="6">Hemerythrin</fullName>
    </submittedName>
</protein>
<dbReference type="RefSeq" id="WP_172413521.1">
    <property type="nucleotide sequence ID" value="NZ_BDME01000006.1"/>
</dbReference>
<proteinExistence type="inferred from homology"/>
<evidence type="ECO:0000313" key="7">
    <source>
        <dbReference type="Proteomes" id="UP000217944"/>
    </source>
</evidence>
<dbReference type="PANTHER" id="PTHR37164">
    <property type="entry name" value="BACTERIOHEMERYTHRIN"/>
    <property type="match status" value="1"/>
</dbReference>
<evidence type="ECO:0000256" key="1">
    <source>
        <dbReference type="ARBA" id="ARBA00010587"/>
    </source>
</evidence>
<keyword evidence="4" id="KW-0408">Iron</keyword>
<keyword evidence="2" id="KW-0813">Transport</keyword>
<dbReference type="AlphaFoldDB" id="A0A292YHJ6"/>
<keyword evidence="7" id="KW-1185">Reference proteome</keyword>
<comment type="caution">
    <text evidence="6">The sequence shown here is derived from an EMBL/GenBank/DDBJ whole genome shotgun (WGS) entry which is preliminary data.</text>
</comment>
<dbReference type="Pfam" id="PF01814">
    <property type="entry name" value="Hemerythrin"/>
    <property type="match status" value="1"/>
</dbReference>
<sequence length="127" mass="15384">MELNQVAFEPMNEVHNREAEILEKLLQAIEHKEPLEEVYEEFVKDVENHFSFEQELMEKYNFFAKMPHKMEHDKILNELYELRNDLNNYEKMEKYFKEHFIPWLHNHIATMDTVTAGFFNMVGATTN</sequence>
<evidence type="ECO:0000256" key="4">
    <source>
        <dbReference type="ARBA" id="ARBA00023004"/>
    </source>
</evidence>
<organism evidence="6 7">
    <name type="scientific">Lebetimonas natsushimae</name>
    <dbReference type="NCBI Taxonomy" id="1936991"/>
    <lineage>
        <taxon>Bacteria</taxon>
        <taxon>Pseudomonadati</taxon>
        <taxon>Campylobacterota</taxon>
        <taxon>Epsilonproteobacteria</taxon>
        <taxon>Nautiliales</taxon>
        <taxon>Nautiliaceae</taxon>
        <taxon>Lebetimonas</taxon>
    </lineage>
</organism>
<dbReference type="InterPro" id="IPR016131">
    <property type="entry name" value="Haemerythrin_Fe_BS"/>
</dbReference>
<dbReference type="InterPro" id="IPR012827">
    <property type="entry name" value="Hemerythrin_metal-bd"/>
</dbReference>
<gene>
    <name evidence="6" type="ORF">LNAT_P1500</name>
</gene>
<evidence type="ECO:0000256" key="2">
    <source>
        <dbReference type="ARBA" id="ARBA00022621"/>
    </source>
</evidence>
<name>A0A292YHJ6_9BACT</name>
<reference evidence="6 7" key="1">
    <citation type="journal article" date="2017" name="Syst. Appl. Microbiol.">
        <title>Lebetimonas natsushimae sp. nov., a novel strictly anaerobic, moderately thermophilic chemoautotroph isolated from a deep-sea hydrothermal vent polychaete nest in the Mid-Okinawa Trough.</title>
        <authorList>
            <person name="Nagata R."/>
            <person name="Takaki Y."/>
            <person name="Tame A."/>
            <person name="Nunoura T."/>
            <person name="Muto H."/>
            <person name="Mino S."/>
            <person name="Sawayama S."/>
            <person name="Takai K."/>
            <person name="Nakagawa S."/>
        </authorList>
    </citation>
    <scope>NUCLEOTIDE SEQUENCE [LARGE SCALE GENOMIC DNA]</scope>
    <source>
        <strain evidence="6 7">HS1857</strain>
    </source>
</reference>
<dbReference type="PANTHER" id="PTHR37164:SF1">
    <property type="entry name" value="BACTERIOHEMERYTHRIN"/>
    <property type="match status" value="1"/>
</dbReference>
<dbReference type="Gene3D" id="1.20.120.50">
    <property type="entry name" value="Hemerythrin-like"/>
    <property type="match status" value="1"/>
</dbReference>
<evidence type="ECO:0000313" key="6">
    <source>
        <dbReference type="EMBL" id="GAX88205.1"/>
    </source>
</evidence>
<accession>A0A292YHJ6</accession>
<keyword evidence="3" id="KW-0479">Metal-binding</keyword>